<dbReference type="InterPro" id="IPR053931">
    <property type="entry name" value="RapZ_C"/>
</dbReference>
<evidence type="ECO:0000259" key="2">
    <source>
        <dbReference type="Pfam" id="PF22740"/>
    </source>
</evidence>
<name>A0A7S2TKL2_9EUKA</name>
<evidence type="ECO:0000256" key="1">
    <source>
        <dbReference type="SAM" id="MobiDB-lite"/>
    </source>
</evidence>
<accession>A0A7S2TKL2</accession>
<dbReference type="EMBL" id="HBHP01009596">
    <property type="protein sequence ID" value="CAD9755878.1"/>
    <property type="molecule type" value="Transcribed_RNA"/>
</dbReference>
<feature type="domain" description="RapZ C-terminal" evidence="2">
    <location>
        <begin position="100"/>
        <end position="143"/>
    </location>
</feature>
<organism evidence="3">
    <name type="scientific">Lotharella oceanica</name>
    <dbReference type="NCBI Taxonomy" id="641309"/>
    <lineage>
        <taxon>Eukaryota</taxon>
        <taxon>Sar</taxon>
        <taxon>Rhizaria</taxon>
        <taxon>Cercozoa</taxon>
        <taxon>Chlorarachniophyceae</taxon>
        <taxon>Lotharella</taxon>
    </lineage>
</organism>
<feature type="compositionally biased region" description="Basic residues" evidence="1">
    <location>
        <begin position="153"/>
        <end position="165"/>
    </location>
</feature>
<proteinExistence type="predicted"/>
<dbReference type="Pfam" id="PF22740">
    <property type="entry name" value="PapZ_C"/>
    <property type="match status" value="1"/>
</dbReference>
<sequence>MLFSLGTNTMTKFELFSCAAGRTGLNPRLRKEVMQLKGAEELCDHIVQAVLRSLKEDVSGNSVESPGNGDSSQGTLDTGEGHAMEKKNSDCLDEENTCSQARILRVGVGCDVGRHRSVSLVEEATSRLKKLGINVQKPLHRDIMKNKAARSCDKKRHRKDKVRYR</sequence>
<dbReference type="AlphaFoldDB" id="A0A7S2TKL2"/>
<feature type="compositionally biased region" description="Basic and acidic residues" evidence="1">
    <location>
        <begin position="79"/>
        <end position="88"/>
    </location>
</feature>
<protein>
    <recommendedName>
        <fullName evidence="2">RapZ C-terminal domain-containing protein</fullName>
    </recommendedName>
</protein>
<gene>
    <name evidence="3" type="ORF">LSP00402_LOCUS5927</name>
</gene>
<feature type="region of interest" description="Disordered" evidence="1">
    <location>
        <begin position="57"/>
        <end position="88"/>
    </location>
</feature>
<reference evidence="3" key="1">
    <citation type="submission" date="2021-01" db="EMBL/GenBank/DDBJ databases">
        <authorList>
            <person name="Corre E."/>
            <person name="Pelletier E."/>
            <person name="Niang G."/>
            <person name="Scheremetjew M."/>
            <person name="Finn R."/>
            <person name="Kale V."/>
            <person name="Holt S."/>
            <person name="Cochrane G."/>
            <person name="Meng A."/>
            <person name="Brown T."/>
            <person name="Cohen L."/>
        </authorList>
    </citation>
    <scope>NUCLEOTIDE SEQUENCE</scope>
    <source>
        <strain evidence="3">CCMP622</strain>
    </source>
</reference>
<evidence type="ECO:0000313" key="3">
    <source>
        <dbReference type="EMBL" id="CAD9755878.1"/>
    </source>
</evidence>
<feature type="region of interest" description="Disordered" evidence="1">
    <location>
        <begin position="146"/>
        <end position="165"/>
    </location>
</feature>
<feature type="compositionally biased region" description="Polar residues" evidence="1">
    <location>
        <begin position="59"/>
        <end position="76"/>
    </location>
</feature>